<evidence type="ECO:0000313" key="2">
    <source>
        <dbReference type="Proteomes" id="UP001328107"/>
    </source>
</evidence>
<organism evidence="1 2">
    <name type="scientific">Pristionchus mayeri</name>
    <dbReference type="NCBI Taxonomy" id="1317129"/>
    <lineage>
        <taxon>Eukaryota</taxon>
        <taxon>Metazoa</taxon>
        <taxon>Ecdysozoa</taxon>
        <taxon>Nematoda</taxon>
        <taxon>Chromadorea</taxon>
        <taxon>Rhabditida</taxon>
        <taxon>Rhabditina</taxon>
        <taxon>Diplogasteromorpha</taxon>
        <taxon>Diplogasteroidea</taxon>
        <taxon>Neodiplogasteridae</taxon>
        <taxon>Pristionchus</taxon>
    </lineage>
</organism>
<proteinExistence type="predicted"/>
<keyword evidence="2" id="KW-1185">Reference proteome</keyword>
<sequence length="122" mass="13904">MPSKESNAASRASKWFTWRTYDYRFHFRRNGVWDTALASEVTHEQLDAILKAAGRPAAIPHRDYPSEQRSERAAEWLTGASNTVRHMAYAETLPGAPERFYAPLRAFPTMPGKLRIIGPEIE</sequence>
<name>A0AAN5I5N8_9BILA</name>
<evidence type="ECO:0000313" key="1">
    <source>
        <dbReference type="EMBL" id="GMR51586.1"/>
    </source>
</evidence>
<dbReference type="Proteomes" id="UP001328107">
    <property type="component" value="Unassembled WGS sequence"/>
</dbReference>
<reference evidence="2" key="1">
    <citation type="submission" date="2022-10" db="EMBL/GenBank/DDBJ databases">
        <title>Genome assembly of Pristionchus species.</title>
        <authorList>
            <person name="Yoshida K."/>
            <person name="Sommer R.J."/>
        </authorList>
    </citation>
    <scope>NUCLEOTIDE SEQUENCE [LARGE SCALE GENOMIC DNA]</scope>
    <source>
        <strain evidence="2">RS5460</strain>
    </source>
</reference>
<accession>A0AAN5I5N8</accession>
<protein>
    <submittedName>
        <fullName evidence="1">Uncharacterized protein</fullName>
    </submittedName>
</protein>
<dbReference type="EMBL" id="BTRK01000005">
    <property type="protein sequence ID" value="GMR51586.1"/>
    <property type="molecule type" value="Genomic_DNA"/>
</dbReference>
<comment type="caution">
    <text evidence="1">The sequence shown here is derived from an EMBL/GenBank/DDBJ whole genome shotgun (WGS) entry which is preliminary data.</text>
</comment>
<gene>
    <name evidence="1" type="ORF">PMAYCL1PPCAC_21781</name>
</gene>
<dbReference type="AlphaFoldDB" id="A0AAN5I5N8"/>